<dbReference type="GO" id="GO:0016787">
    <property type="term" value="F:hydrolase activity"/>
    <property type="evidence" value="ECO:0007669"/>
    <property type="project" value="UniProtKB-KW"/>
</dbReference>
<dbReference type="OrthoDB" id="9773293at2"/>
<evidence type="ECO:0000259" key="1">
    <source>
        <dbReference type="Pfam" id="PF00561"/>
    </source>
</evidence>
<dbReference type="PANTHER" id="PTHR43433:SF4">
    <property type="entry name" value="NON-HEME CHLOROPEROXIDASE-RELATED"/>
    <property type="match status" value="1"/>
</dbReference>
<feature type="domain" description="AB hydrolase-1" evidence="1">
    <location>
        <begin position="23"/>
        <end position="253"/>
    </location>
</feature>
<dbReference type="PRINTS" id="PR00412">
    <property type="entry name" value="EPOXHYDRLASE"/>
</dbReference>
<evidence type="ECO:0000313" key="2">
    <source>
        <dbReference type="EMBL" id="PJK17068.1"/>
    </source>
</evidence>
<dbReference type="PANTHER" id="PTHR43433">
    <property type="entry name" value="HYDROLASE, ALPHA/BETA FOLD FAMILY PROTEIN"/>
    <property type="match status" value="1"/>
</dbReference>
<dbReference type="Gene3D" id="3.40.50.1820">
    <property type="entry name" value="alpha/beta hydrolase"/>
    <property type="match status" value="1"/>
</dbReference>
<dbReference type="RefSeq" id="WP_100353614.1">
    <property type="nucleotide sequence ID" value="NZ_PCGR01000002.1"/>
</dbReference>
<reference evidence="2 3" key="1">
    <citation type="submission" date="2017-10" db="EMBL/GenBank/DDBJ databases">
        <title>Draft genome of Chryseomicrobium casticus sp. nov.</title>
        <authorList>
            <person name="Chakraborty R."/>
            <person name="Saha T."/>
        </authorList>
    </citation>
    <scope>NUCLEOTIDE SEQUENCE [LARGE SCALE GENOMIC DNA]</scope>
    <source>
        <strain evidence="2 3">ET03</strain>
    </source>
</reference>
<gene>
    <name evidence="2" type="ORF">CQS04_07910</name>
</gene>
<dbReference type="InterPro" id="IPR000073">
    <property type="entry name" value="AB_hydrolase_1"/>
</dbReference>
<dbReference type="AlphaFoldDB" id="A0A2M9F0T1"/>
<dbReference type="InterPro" id="IPR000639">
    <property type="entry name" value="Epox_hydrolase-like"/>
</dbReference>
<dbReference type="InterPro" id="IPR029058">
    <property type="entry name" value="AB_hydrolase_fold"/>
</dbReference>
<dbReference type="SUPFAM" id="SSF53474">
    <property type="entry name" value="alpha/beta-Hydrolases"/>
    <property type="match status" value="1"/>
</dbReference>
<evidence type="ECO:0000313" key="3">
    <source>
        <dbReference type="Proteomes" id="UP000228680"/>
    </source>
</evidence>
<dbReference type="Pfam" id="PF00561">
    <property type="entry name" value="Abhydrolase_1"/>
    <property type="match status" value="1"/>
</dbReference>
<proteinExistence type="predicted"/>
<organism evidence="2 3">
    <name type="scientific">Chryseomicrobium excrementi</name>
    <dbReference type="NCBI Taxonomy" id="2041346"/>
    <lineage>
        <taxon>Bacteria</taxon>
        <taxon>Bacillati</taxon>
        <taxon>Bacillota</taxon>
        <taxon>Bacilli</taxon>
        <taxon>Bacillales</taxon>
        <taxon>Caryophanaceae</taxon>
        <taxon>Chryseomicrobium</taxon>
    </lineage>
</organism>
<accession>A0A2M9F0T1</accession>
<name>A0A2M9F0T1_9BACL</name>
<keyword evidence="3" id="KW-1185">Reference proteome</keyword>
<keyword evidence="2" id="KW-0378">Hydrolase</keyword>
<protein>
    <submittedName>
        <fullName evidence="2">Alpha/beta hydrolase</fullName>
    </submittedName>
</protein>
<dbReference type="Proteomes" id="UP000228680">
    <property type="component" value="Unassembled WGS sequence"/>
</dbReference>
<dbReference type="InterPro" id="IPR050471">
    <property type="entry name" value="AB_hydrolase"/>
</dbReference>
<dbReference type="EMBL" id="PCGR01000002">
    <property type="protein sequence ID" value="PJK17068.1"/>
    <property type="molecule type" value="Genomic_DNA"/>
</dbReference>
<sequence>MGKWIEVEQDVQVYVEDIGQGEPVVFIHGWPLSNKSFEGQISALAENGYRYIGIDLRGLGKSDRPWSEYNYDMAASDVDKVVTELELTNFVLGGFSMGGPISIRYITNYGADKVKHLLLMGAAAPRFTQAEGFEFGMKPEEVDDIIANIEKDRPGFIEEFSGMFFAKDHSEPFMKWFQSLALESSAHGTIGYAKALRDEELRKETKALSLPVTLFHGAKDEICPVELSHWMNDTIANSTLVTFEESGHGMNVDEKDKFNEELLKLLK</sequence>
<comment type="caution">
    <text evidence="2">The sequence shown here is derived from an EMBL/GenBank/DDBJ whole genome shotgun (WGS) entry which is preliminary data.</text>
</comment>
<dbReference type="PRINTS" id="PR00111">
    <property type="entry name" value="ABHYDROLASE"/>
</dbReference>